<dbReference type="HOGENOM" id="CLU_076420_0_0_1"/>
<dbReference type="GeneID" id="27900058"/>
<name>M3CKE3_SPHMS</name>
<dbReference type="Gene3D" id="1.20.140.150">
    <property type="match status" value="1"/>
</dbReference>
<dbReference type="GO" id="GO:0032153">
    <property type="term" value="C:cell division site"/>
    <property type="evidence" value="ECO:0007669"/>
    <property type="project" value="TreeGrafter"/>
</dbReference>
<dbReference type="InterPro" id="IPR051380">
    <property type="entry name" value="pH-response_reg_palI/RIM9"/>
</dbReference>
<dbReference type="RefSeq" id="XP_016762374.1">
    <property type="nucleotide sequence ID" value="XM_016902921.1"/>
</dbReference>
<dbReference type="InterPro" id="IPR009571">
    <property type="entry name" value="SUR7/Rim9-like_fungi"/>
</dbReference>
<sequence>MKRGSGLHYFGVFLLFVASLLLLFVTISAPVINQLGLLKIDLGHMGNKKQSYSYSFGTFGFCCLNCGVSGADRCTGRHIGYEPSRYLSIVQGTPYEDISSGTADGLTRVMVLHPIACGVAFIAFLLSIGGGIVGSLAGAIAAAVALLLTLIVMATDFTVFGILKNHVNDDRSASTAHFGDAIWLLVASFILLFLGMCIVFFTCCASRREKNRKQAKNREIASTPVEKPKGGKKKKRFGIF</sequence>
<dbReference type="PANTHER" id="PTHR28013">
    <property type="entry name" value="PROTEIN DCV1-RELATED"/>
    <property type="match status" value="1"/>
</dbReference>
<keyword evidence="2" id="KW-0472">Membrane</keyword>
<dbReference type="STRING" id="692275.M3CKE3"/>
<keyword evidence="2" id="KW-0812">Transmembrane</keyword>
<dbReference type="PANTHER" id="PTHR28013:SF7">
    <property type="entry name" value="PALI-DOMAIN-CONTAINING PROTEIN"/>
    <property type="match status" value="1"/>
</dbReference>
<dbReference type="GO" id="GO:0005886">
    <property type="term" value="C:plasma membrane"/>
    <property type="evidence" value="ECO:0007669"/>
    <property type="project" value="InterPro"/>
</dbReference>
<accession>M3CKE3</accession>
<dbReference type="AlphaFoldDB" id="M3CKE3"/>
<feature type="transmembrane region" description="Helical" evidence="2">
    <location>
        <begin position="140"/>
        <end position="162"/>
    </location>
</feature>
<evidence type="ECO:0000256" key="2">
    <source>
        <dbReference type="SAM" id="Phobius"/>
    </source>
</evidence>
<proteinExistence type="predicted"/>
<dbReference type="eggNOG" id="ENOG502S0K3">
    <property type="taxonomic scope" value="Eukaryota"/>
</dbReference>
<evidence type="ECO:0000256" key="1">
    <source>
        <dbReference type="SAM" id="MobiDB-lite"/>
    </source>
</evidence>
<dbReference type="OMA" id="FGTFGWC"/>
<dbReference type="EMBL" id="KB456262">
    <property type="protein sequence ID" value="EMF14253.1"/>
    <property type="molecule type" value="Genomic_DNA"/>
</dbReference>
<protein>
    <submittedName>
        <fullName evidence="3">Pali-domain-containing protein</fullName>
    </submittedName>
</protein>
<organism evidence="3 4">
    <name type="scientific">Sphaerulina musiva (strain SO2202)</name>
    <name type="common">Poplar stem canker fungus</name>
    <name type="synonym">Septoria musiva</name>
    <dbReference type="NCBI Taxonomy" id="692275"/>
    <lineage>
        <taxon>Eukaryota</taxon>
        <taxon>Fungi</taxon>
        <taxon>Dikarya</taxon>
        <taxon>Ascomycota</taxon>
        <taxon>Pezizomycotina</taxon>
        <taxon>Dothideomycetes</taxon>
        <taxon>Dothideomycetidae</taxon>
        <taxon>Mycosphaerellales</taxon>
        <taxon>Mycosphaerellaceae</taxon>
        <taxon>Sphaerulina</taxon>
    </lineage>
</organism>
<reference evidence="3 4" key="1">
    <citation type="journal article" date="2012" name="PLoS Pathog.">
        <title>Diverse lifestyles and strategies of plant pathogenesis encoded in the genomes of eighteen Dothideomycetes fungi.</title>
        <authorList>
            <person name="Ohm R.A."/>
            <person name="Feau N."/>
            <person name="Henrissat B."/>
            <person name="Schoch C.L."/>
            <person name="Horwitz B.A."/>
            <person name="Barry K.W."/>
            <person name="Condon B.J."/>
            <person name="Copeland A.C."/>
            <person name="Dhillon B."/>
            <person name="Glaser F."/>
            <person name="Hesse C.N."/>
            <person name="Kosti I."/>
            <person name="LaButti K."/>
            <person name="Lindquist E.A."/>
            <person name="Lucas S."/>
            <person name="Salamov A.A."/>
            <person name="Bradshaw R.E."/>
            <person name="Ciuffetti L."/>
            <person name="Hamelin R.C."/>
            <person name="Kema G.H.J."/>
            <person name="Lawrence C."/>
            <person name="Scott J.A."/>
            <person name="Spatafora J.W."/>
            <person name="Turgeon B.G."/>
            <person name="de Wit P.J.G.M."/>
            <person name="Zhong S."/>
            <person name="Goodwin S.B."/>
            <person name="Grigoriev I.V."/>
        </authorList>
    </citation>
    <scope>NUCLEOTIDE SEQUENCE [LARGE SCALE GENOMIC DNA]</scope>
    <source>
        <strain evidence="3 4">SO2202</strain>
    </source>
</reference>
<feature type="region of interest" description="Disordered" evidence="1">
    <location>
        <begin position="215"/>
        <end position="240"/>
    </location>
</feature>
<evidence type="ECO:0000313" key="4">
    <source>
        <dbReference type="Proteomes" id="UP000016931"/>
    </source>
</evidence>
<keyword evidence="2" id="KW-1133">Transmembrane helix</keyword>
<evidence type="ECO:0000313" key="3">
    <source>
        <dbReference type="EMBL" id="EMF14253.1"/>
    </source>
</evidence>
<feature type="compositionally biased region" description="Basic residues" evidence="1">
    <location>
        <begin position="230"/>
        <end position="240"/>
    </location>
</feature>
<dbReference type="Pfam" id="PF06687">
    <property type="entry name" value="SUR7"/>
    <property type="match status" value="1"/>
</dbReference>
<dbReference type="GO" id="GO:0035838">
    <property type="term" value="C:growing cell tip"/>
    <property type="evidence" value="ECO:0007669"/>
    <property type="project" value="TreeGrafter"/>
</dbReference>
<dbReference type="Proteomes" id="UP000016931">
    <property type="component" value="Unassembled WGS sequence"/>
</dbReference>
<keyword evidence="4" id="KW-1185">Reference proteome</keyword>
<gene>
    <name evidence="3" type="ORF">SEPMUDRAFT_140039</name>
</gene>
<feature type="transmembrane region" description="Helical" evidence="2">
    <location>
        <begin position="7"/>
        <end position="32"/>
    </location>
</feature>
<dbReference type="OrthoDB" id="2354757at2759"/>
<feature type="transmembrane region" description="Helical" evidence="2">
    <location>
        <begin position="111"/>
        <end position="133"/>
    </location>
</feature>
<feature type="transmembrane region" description="Helical" evidence="2">
    <location>
        <begin position="182"/>
        <end position="204"/>
    </location>
</feature>